<dbReference type="PANTHER" id="PTHR13504">
    <property type="entry name" value="FIDO DOMAIN-CONTAINING PROTEIN DDB_G0283145"/>
    <property type="match status" value="1"/>
</dbReference>
<protein>
    <submittedName>
        <fullName evidence="5">Fic/DOC family protein</fullName>
    </submittedName>
</protein>
<sequence length="244" mass="28276">MDSIDYEKFCMISIVYNSSKIEGCSLTETDTKVLLENNITAQGKPLTDHLMVKDHFNAFVKIKQDAINKRKLSIEFIQEINALVMKSTGAMTSTISGDFDTSKGDLRLAQVYVDKKYFPDFKKIPNLLGDLVKNINDRIDKVKGDDIIKLSADIHYNFVNIHPFGDVNGRTTRLLMNYIQLYHHEPLIKIFTEDRAEYIDSLNETEEKEDLNIFRDFICRQQIKFYESELDKFQKSKSGFSLLF</sequence>
<dbReference type="PROSITE" id="PS51459">
    <property type="entry name" value="FIDO"/>
    <property type="match status" value="1"/>
</dbReference>
<organism evidence="5 6">
    <name type="scientific">Flexibacter flexilis DSM 6793</name>
    <dbReference type="NCBI Taxonomy" id="927664"/>
    <lineage>
        <taxon>Bacteria</taxon>
        <taxon>Pseudomonadati</taxon>
        <taxon>Bacteroidota</taxon>
        <taxon>Cytophagia</taxon>
        <taxon>Cytophagales</taxon>
        <taxon>Flexibacteraceae</taxon>
        <taxon>Flexibacter</taxon>
    </lineage>
</organism>
<dbReference type="PANTHER" id="PTHR13504:SF38">
    <property type="entry name" value="FIDO DOMAIN-CONTAINING PROTEIN"/>
    <property type="match status" value="1"/>
</dbReference>
<dbReference type="AlphaFoldDB" id="A0A1I1DP23"/>
<dbReference type="InterPro" id="IPR040198">
    <property type="entry name" value="Fido_containing"/>
</dbReference>
<feature type="domain" description="Fido" evidence="4">
    <location>
        <begin position="72"/>
        <end position="220"/>
    </location>
</feature>
<gene>
    <name evidence="5" type="ORF">SAMN05421780_101220</name>
</gene>
<feature type="active site" evidence="1">
    <location>
        <position position="162"/>
    </location>
</feature>
<reference evidence="5 6" key="1">
    <citation type="submission" date="2016-10" db="EMBL/GenBank/DDBJ databases">
        <authorList>
            <person name="de Groot N.N."/>
        </authorList>
    </citation>
    <scope>NUCLEOTIDE SEQUENCE [LARGE SCALE GENOMIC DNA]</scope>
    <source>
        <strain evidence="5 6">DSM 6793</strain>
    </source>
</reference>
<dbReference type="Gene3D" id="1.10.3290.10">
    <property type="entry name" value="Fido-like domain"/>
    <property type="match status" value="1"/>
</dbReference>
<keyword evidence="2" id="KW-0067">ATP-binding</keyword>
<evidence type="ECO:0000313" key="5">
    <source>
        <dbReference type="EMBL" id="SFB74303.1"/>
    </source>
</evidence>
<evidence type="ECO:0000259" key="4">
    <source>
        <dbReference type="PROSITE" id="PS51459"/>
    </source>
</evidence>
<evidence type="ECO:0000256" key="2">
    <source>
        <dbReference type="PIRSR" id="PIRSR640198-2"/>
    </source>
</evidence>
<keyword evidence="6" id="KW-1185">Reference proteome</keyword>
<evidence type="ECO:0000313" key="6">
    <source>
        <dbReference type="Proteomes" id="UP000199514"/>
    </source>
</evidence>
<dbReference type="SUPFAM" id="SSF140931">
    <property type="entry name" value="Fic-like"/>
    <property type="match status" value="1"/>
</dbReference>
<keyword evidence="2" id="KW-0547">Nucleotide-binding</keyword>
<accession>A0A1I1DP23</accession>
<dbReference type="Pfam" id="PF02661">
    <property type="entry name" value="Fic"/>
    <property type="match status" value="1"/>
</dbReference>
<dbReference type="InterPro" id="IPR003812">
    <property type="entry name" value="Fido"/>
</dbReference>
<dbReference type="STRING" id="927664.SAMN05421780_101220"/>
<dbReference type="GO" id="GO:0005524">
    <property type="term" value="F:ATP binding"/>
    <property type="evidence" value="ECO:0007669"/>
    <property type="project" value="UniProtKB-KW"/>
</dbReference>
<dbReference type="Proteomes" id="UP000199514">
    <property type="component" value="Unassembled WGS sequence"/>
</dbReference>
<dbReference type="EMBL" id="FOLE01000001">
    <property type="protein sequence ID" value="SFB74303.1"/>
    <property type="molecule type" value="Genomic_DNA"/>
</dbReference>
<evidence type="ECO:0000256" key="3">
    <source>
        <dbReference type="PIRSR" id="PIRSR640198-3"/>
    </source>
</evidence>
<dbReference type="InterPro" id="IPR036597">
    <property type="entry name" value="Fido-like_dom_sf"/>
</dbReference>
<proteinExistence type="predicted"/>
<evidence type="ECO:0000256" key="1">
    <source>
        <dbReference type="PIRSR" id="PIRSR640198-1"/>
    </source>
</evidence>
<feature type="site" description="Important for autoinhibition of adenylyltransferase activity" evidence="3">
    <location>
        <position position="22"/>
    </location>
</feature>
<feature type="binding site" evidence="2">
    <location>
        <begin position="166"/>
        <end position="173"/>
    </location>
    <ligand>
        <name>ATP</name>
        <dbReference type="ChEBI" id="CHEBI:30616"/>
    </ligand>
</feature>
<name>A0A1I1DP23_9BACT</name>